<feature type="transmembrane region" description="Helical" evidence="3">
    <location>
        <begin position="217"/>
        <end position="236"/>
    </location>
</feature>
<keyword evidence="3" id="KW-0812">Transmembrane</keyword>
<evidence type="ECO:0000256" key="1">
    <source>
        <dbReference type="ARBA" id="ARBA00004127"/>
    </source>
</evidence>
<comment type="caution">
    <text evidence="5">The sequence shown here is derived from an EMBL/GenBank/DDBJ whole genome shotgun (WGS) entry which is preliminary data.</text>
</comment>
<keyword evidence="3" id="KW-1133">Transmembrane helix</keyword>
<dbReference type="SUPFAM" id="SSF103481">
    <property type="entry name" value="Multidrug resistance efflux transporter EmrE"/>
    <property type="match status" value="1"/>
</dbReference>
<dbReference type="EMBL" id="WHNZ01000013">
    <property type="protein sequence ID" value="NOU99439.1"/>
    <property type="molecule type" value="Genomic_DNA"/>
</dbReference>
<feature type="transmembrane region" description="Helical" evidence="3">
    <location>
        <begin position="16"/>
        <end position="34"/>
    </location>
</feature>
<dbReference type="Pfam" id="PF00892">
    <property type="entry name" value="EamA"/>
    <property type="match status" value="1"/>
</dbReference>
<dbReference type="RefSeq" id="WP_171682326.1">
    <property type="nucleotide sequence ID" value="NZ_WHNZ01000013.1"/>
</dbReference>
<organism evidence="5 6">
    <name type="scientific">Paenibacillus planticolens</name>
    <dbReference type="NCBI Taxonomy" id="2654976"/>
    <lineage>
        <taxon>Bacteria</taxon>
        <taxon>Bacillati</taxon>
        <taxon>Bacillota</taxon>
        <taxon>Bacilli</taxon>
        <taxon>Bacillales</taxon>
        <taxon>Paenibacillaceae</taxon>
        <taxon>Paenibacillus</taxon>
    </lineage>
</organism>
<evidence type="ECO:0000256" key="3">
    <source>
        <dbReference type="SAM" id="Phobius"/>
    </source>
</evidence>
<dbReference type="InterPro" id="IPR000620">
    <property type="entry name" value="EamA_dom"/>
</dbReference>
<feature type="domain" description="EamA" evidence="4">
    <location>
        <begin position="15"/>
        <end position="145"/>
    </location>
</feature>
<feature type="transmembrane region" description="Helical" evidence="3">
    <location>
        <begin position="77"/>
        <end position="95"/>
    </location>
</feature>
<dbReference type="PANTHER" id="PTHR22911">
    <property type="entry name" value="ACYL-MALONYL CONDENSING ENZYME-RELATED"/>
    <property type="match status" value="1"/>
</dbReference>
<name>A0ABX1ZH66_9BACL</name>
<dbReference type="PANTHER" id="PTHR22911:SF137">
    <property type="entry name" value="SOLUTE CARRIER FAMILY 35 MEMBER G2-RELATED"/>
    <property type="match status" value="1"/>
</dbReference>
<comment type="similarity">
    <text evidence="2">Belongs to the EamA transporter family.</text>
</comment>
<evidence type="ECO:0000313" key="5">
    <source>
        <dbReference type="EMBL" id="NOU99439.1"/>
    </source>
</evidence>
<dbReference type="Proteomes" id="UP000618579">
    <property type="component" value="Unassembled WGS sequence"/>
</dbReference>
<reference evidence="5 6" key="1">
    <citation type="submission" date="2019-10" db="EMBL/GenBank/DDBJ databases">
        <title>Description of Paenibacillus pedi sp. nov.</title>
        <authorList>
            <person name="Carlier A."/>
            <person name="Qi S."/>
        </authorList>
    </citation>
    <scope>NUCLEOTIDE SEQUENCE [LARGE SCALE GENOMIC DNA]</scope>
    <source>
        <strain evidence="5 6">LMG 31457</strain>
    </source>
</reference>
<feature type="transmembrane region" description="Helical" evidence="3">
    <location>
        <begin position="128"/>
        <end position="146"/>
    </location>
</feature>
<feature type="transmembrane region" description="Helical" evidence="3">
    <location>
        <begin position="101"/>
        <end position="121"/>
    </location>
</feature>
<gene>
    <name evidence="5" type="ORF">GC097_05280</name>
</gene>
<proteinExistence type="inferred from homology"/>
<keyword evidence="6" id="KW-1185">Reference proteome</keyword>
<keyword evidence="3" id="KW-0472">Membrane</keyword>
<evidence type="ECO:0000259" key="4">
    <source>
        <dbReference type="Pfam" id="PF00892"/>
    </source>
</evidence>
<evidence type="ECO:0000313" key="6">
    <source>
        <dbReference type="Proteomes" id="UP000618579"/>
    </source>
</evidence>
<feature type="transmembrane region" description="Helical" evidence="3">
    <location>
        <begin position="46"/>
        <end position="65"/>
    </location>
</feature>
<feature type="transmembrane region" description="Helical" evidence="3">
    <location>
        <begin position="152"/>
        <end position="173"/>
    </location>
</feature>
<comment type="subcellular location">
    <subcellularLocation>
        <location evidence="1">Endomembrane system</location>
        <topology evidence="1">Multi-pass membrane protein</topology>
    </subcellularLocation>
</comment>
<feature type="transmembrane region" description="Helical" evidence="3">
    <location>
        <begin position="185"/>
        <end position="205"/>
    </location>
</feature>
<accession>A0ABX1ZH66</accession>
<dbReference type="InterPro" id="IPR037185">
    <property type="entry name" value="EmrE-like"/>
</dbReference>
<protein>
    <submittedName>
        <fullName evidence="5">EamA family transporter</fullName>
    </submittedName>
</protein>
<evidence type="ECO:0000256" key="2">
    <source>
        <dbReference type="ARBA" id="ARBA00007362"/>
    </source>
</evidence>
<sequence>MGVILLTINSQSNTKGILFAILSVALTAIWYPAIKIGLKEISPIQAAAIETLVSLITAIVVLKLSKQKFTTSKLKPLIVISVINAFATICLYLSLYLLDPVMSSLLGRNYVLFALMISFFFLKEKVSIAQWVLMLVSVVGGFLFVYSEVRDFNLIGILFVLGNTLFFAIGNAISKKYCSSVNPSVTLFYIKLISLLPIILIGTSIDNFRFFKVTPYEFIFIAVVSIVSSFLCKKRVSISMEMRKQREFHND</sequence>